<reference evidence="1" key="1">
    <citation type="journal article" date="2020" name="Stud. Mycol.">
        <title>101 Dothideomycetes genomes: a test case for predicting lifestyles and emergence of pathogens.</title>
        <authorList>
            <person name="Haridas S."/>
            <person name="Albert R."/>
            <person name="Binder M."/>
            <person name="Bloem J."/>
            <person name="Labutti K."/>
            <person name="Salamov A."/>
            <person name="Andreopoulos B."/>
            <person name="Baker S."/>
            <person name="Barry K."/>
            <person name="Bills G."/>
            <person name="Bluhm B."/>
            <person name="Cannon C."/>
            <person name="Castanera R."/>
            <person name="Culley D."/>
            <person name="Daum C."/>
            <person name="Ezra D."/>
            <person name="Gonzalez J."/>
            <person name="Henrissat B."/>
            <person name="Kuo A."/>
            <person name="Liang C."/>
            <person name="Lipzen A."/>
            <person name="Lutzoni F."/>
            <person name="Magnuson J."/>
            <person name="Mondo S."/>
            <person name="Nolan M."/>
            <person name="Ohm R."/>
            <person name="Pangilinan J."/>
            <person name="Park H.-J."/>
            <person name="Ramirez L."/>
            <person name="Alfaro M."/>
            <person name="Sun H."/>
            <person name="Tritt A."/>
            <person name="Yoshinaga Y."/>
            <person name="Zwiers L.-H."/>
            <person name="Turgeon B."/>
            <person name="Goodwin S."/>
            <person name="Spatafora J."/>
            <person name="Crous P."/>
            <person name="Grigoriev I."/>
        </authorList>
    </citation>
    <scope>NUCLEOTIDE SEQUENCE</scope>
    <source>
        <strain evidence="1">CBS 269.34</strain>
    </source>
</reference>
<organism evidence="1 2">
    <name type="scientific">Lophium mytilinum</name>
    <dbReference type="NCBI Taxonomy" id="390894"/>
    <lineage>
        <taxon>Eukaryota</taxon>
        <taxon>Fungi</taxon>
        <taxon>Dikarya</taxon>
        <taxon>Ascomycota</taxon>
        <taxon>Pezizomycotina</taxon>
        <taxon>Dothideomycetes</taxon>
        <taxon>Pleosporomycetidae</taxon>
        <taxon>Mytilinidiales</taxon>
        <taxon>Mytilinidiaceae</taxon>
        <taxon>Lophium</taxon>
    </lineage>
</organism>
<evidence type="ECO:0000313" key="2">
    <source>
        <dbReference type="Proteomes" id="UP000799750"/>
    </source>
</evidence>
<dbReference type="EMBL" id="MU004187">
    <property type="protein sequence ID" value="KAF2496915.1"/>
    <property type="molecule type" value="Genomic_DNA"/>
</dbReference>
<keyword evidence="2" id="KW-1185">Reference proteome</keyword>
<evidence type="ECO:0000313" key="1">
    <source>
        <dbReference type="EMBL" id="KAF2496915.1"/>
    </source>
</evidence>
<dbReference type="AlphaFoldDB" id="A0A6A6QWT8"/>
<sequence>MAGVVTLLRAKIAGSRLRNFEPSMDSGFVKRSASGKDWLCFDVAVAIRLGGAGDWGGQAKVVMSSAYTCASTMSTHSGLSTAKAISKMSGCDGDALRKRRPYPARLNRSATEGIAMRFDALFADCRYRSGLENGWRRCDEGAVGPGIAARKETTISLAPTDLDDEECKRSLIQFRSDLCCGRVTLTVVLSFAVLRSPPQRWYRDRRIDRYKACPVRLNNSRGTRRLAMLEVETSWLQVTFAAVLSRTRSTNPAPAASACWRDGLDRGVEPPEEIRKPWRQRHPRAGGVMKQKLGPISLGDVKRGERLTISKYEDEDVDVYRLAKVRESMLQDVVGVVG</sequence>
<protein>
    <submittedName>
        <fullName evidence="1">Uncharacterized protein</fullName>
    </submittedName>
</protein>
<proteinExistence type="predicted"/>
<dbReference type="Proteomes" id="UP000799750">
    <property type="component" value="Unassembled WGS sequence"/>
</dbReference>
<name>A0A6A6QWT8_9PEZI</name>
<accession>A0A6A6QWT8</accession>
<gene>
    <name evidence="1" type="ORF">BU16DRAFT_560219</name>
</gene>